<dbReference type="PIRSF" id="PIRSF002741">
    <property type="entry name" value="MppA"/>
    <property type="match status" value="1"/>
</dbReference>
<evidence type="ECO:0000256" key="1">
    <source>
        <dbReference type="ARBA" id="ARBA00005695"/>
    </source>
</evidence>
<evidence type="ECO:0000256" key="3">
    <source>
        <dbReference type="ARBA" id="ARBA00022729"/>
    </source>
</evidence>
<dbReference type="SUPFAM" id="SSF53850">
    <property type="entry name" value="Periplasmic binding protein-like II"/>
    <property type="match status" value="1"/>
</dbReference>
<keyword evidence="3 5" id="KW-0732">Signal</keyword>
<comment type="similarity">
    <text evidence="1">Belongs to the bacterial solute-binding protein 5 family.</text>
</comment>
<dbReference type="InterPro" id="IPR030678">
    <property type="entry name" value="Peptide/Ni-bd"/>
</dbReference>
<dbReference type="InterPro" id="IPR000914">
    <property type="entry name" value="SBP_5_dom"/>
</dbReference>
<dbReference type="Pfam" id="PF00496">
    <property type="entry name" value="SBP_bac_5"/>
    <property type="match status" value="1"/>
</dbReference>
<dbReference type="Gene3D" id="3.40.190.10">
    <property type="entry name" value="Periplasmic binding protein-like II"/>
    <property type="match status" value="1"/>
</dbReference>
<name>A0AAW9WRL0_9FIRM</name>
<sequence>MRKNRGLAMVLMLAVISSTVMGCGKKAGTDMSASGTTTESTVAMSTGSADSNSAAEDWSEFKTADGKTVIRVGIEADPGTMDPYTTGSSNGKNATIKSTLYQALGMIQGVGGELAPEIAKSWEKVGDATWNIELFDYVRDWNGNNITANDVVFSYEKAIANNNNNTKYIESIKATGDYSVELTLNSTAKTLFERIMQSVYIVSQKEYEASPDNMATNPVLTGPYKLVDWVSGSSMVIEKNEDYWQTPEEAAKDINQRANVDRIEFSVIKEASQMAIALETGIIDMVYNLDATEAARFMEGGESAEGFNVFTTVNNLTQTMFLNVDTNSPFHDNLALRQAVLYAFDSQGMVDGASNGYGVLCKTFGSNELPDFQEEWNNEDYYEYNPEKAKELLKEAGYADGELSLRIVTNNSPMRNKIAQILQAYLLQVGINSEILPYEDTLFNTYKNDSTQWDILLDNCGTSDELIGMWRGKMDATNFTNGTANFAHDDELQRLVVLAVDTSTNSPETINDLHQYMKDNAYVYGIYNNLAFTVCRNVVTDIGMNSTPWLLPSASSYVWNK</sequence>
<organism evidence="7 8">
    <name type="scientific">Hungatella hathewayi</name>
    <dbReference type="NCBI Taxonomy" id="154046"/>
    <lineage>
        <taxon>Bacteria</taxon>
        <taxon>Bacillati</taxon>
        <taxon>Bacillota</taxon>
        <taxon>Clostridia</taxon>
        <taxon>Lachnospirales</taxon>
        <taxon>Lachnospiraceae</taxon>
        <taxon>Hungatella</taxon>
    </lineage>
</organism>
<dbReference type="GO" id="GO:0042597">
    <property type="term" value="C:periplasmic space"/>
    <property type="evidence" value="ECO:0007669"/>
    <property type="project" value="UniProtKB-ARBA"/>
</dbReference>
<dbReference type="CDD" id="cd00995">
    <property type="entry name" value="PBP2_NikA_DppA_OppA_like"/>
    <property type="match status" value="1"/>
</dbReference>
<dbReference type="GO" id="GO:0015833">
    <property type="term" value="P:peptide transport"/>
    <property type="evidence" value="ECO:0007669"/>
    <property type="project" value="TreeGrafter"/>
</dbReference>
<evidence type="ECO:0000256" key="5">
    <source>
        <dbReference type="SAM" id="SignalP"/>
    </source>
</evidence>
<comment type="caution">
    <text evidence="7">The sequence shown here is derived from an EMBL/GenBank/DDBJ whole genome shotgun (WGS) entry which is preliminary data.</text>
</comment>
<dbReference type="EMBL" id="WNME01000047">
    <property type="protein sequence ID" value="MUB67127.1"/>
    <property type="molecule type" value="Genomic_DNA"/>
</dbReference>
<proteinExistence type="inferred from homology"/>
<feature type="region of interest" description="Disordered" evidence="4">
    <location>
        <begin position="27"/>
        <end position="58"/>
    </location>
</feature>
<feature type="signal peptide" evidence="5">
    <location>
        <begin position="1"/>
        <end position="22"/>
    </location>
</feature>
<dbReference type="PANTHER" id="PTHR30290">
    <property type="entry name" value="PERIPLASMIC BINDING COMPONENT OF ABC TRANSPORTER"/>
    <property type="match status" value="1"/>
</dbReference>
<dbReference type="PANTHER" id="PTHR30290:SF9">
    <property type="entry name" value="OLIGOPEPTIDE-BINDING PROTEIN APPA"/>
    <property type="match status" value="1"/>
</dbReference>
<dbReference type="PROSITE" id="PS51257">
    <property type="entry name" value="PROKAR_LIPOPROTEIN"/>
    <property type="match status" value="1"/>
</dbReference>
<feature type="compositionally biased region" description="Polar residues" evidence="4">
    <location>
        <begin position="31"/>
        <end position="54"/>
    </location>
</feature>
<feature type="chain" id="PRO_5043533103" description="Solute-binding protein family 5 domain-containing protein" evidence="5">
    <location>
        <begin position="23"/>
        <end position="561"/>
    </location>
</feature>
<dbReference type="AlphaFoldDB" id="A0AAW9WRL0"/>
<protein>
    <recommendedName>
        <fullName evidence="6">Solute-binding protein family 5 domain-containing protein</fullName>
    </recommendedName>
</protein>
<accession>A0AAW9WRL0</accession>
<dbReference type="GO" id="GO:0043190">
    <property type="term" value="C:ATP-binding cassette (ABC) transporter complex"/>
    <property type="evidence" value="ECO:0007669"/>
    <property type="project" value="InterPro"/>
</dbReference>
<reference evidence="7 8" key="1">
    <citation type="submission" date="2019-09" db="EMBL/GenBank/DDBJ databases">
        <title>Draft genome sequencing of Hungatella hathewayi 123Y-2.</title>
        <authorList>
            <person name="Lv Q."/>
            <person name="Li S."/>
        </authorList>
    </citation>
    <scope>NUCLEOTIDE SEQUENCE [LARGE SCALE GENOMIC DNA]</scope>
    <source>
        <strain evidence="7 8">123Y-2</strain>
    </source>
</reference>
<evidence type="ECO:0000256" key="2">
    <source>
        <dbReference type="ARBA" id="ARBA00022448"/>
    </source>
</evidence>
<dbReference type="Gene3D" id="3.10.105.10">
    <property type="entry name" value="Dipeptide-binding Protein, Domain 3"/>
    <property type="match status" value="1"/>
</dbReference>
<dbReference type="InterPro" id="IPR039424">
    <property type="entry name" value="SBP_5"/>
</dbReference>
<dbReference type="RefSeq" id="WP_055652463.1">
    <property type="nucleotide sequence ID" value="NZ_CAXSXZ010000031.1"/>
</dbReference>
<evidence type="ECO:0000259" key="6">
    <source>
        <dbReference type="Pfam" id="PF00496"/>
    </source>
</evidence>
<gene>
    <name evidence="7" type="ORF">GNE07_29360</name>
</gene>
<evidence type="ECO:0000256" key="4">
    <source>
        <dbReference type="SAM" id="MobiDB-lite"/>
    </source>
</evidence>
<keyword evidence="2" id="KW-0813">Transport</keyword>
<dbReference type="GO" id="GO:1904680">
    <property type="term" value="F:peptide transmembrane transporter activity"/>
    <property type="evidence" value="ECO:0007669"/>
    <property type="project" value="TreeGrafter"/>
</dbReference>
<evidence type="ECO:0000313" key="7">
    <source>
        <dbReference type="EMBL" id="MUB67127.1"/>
    </source>
</evidence>
<feature type="domain" description="Solute-binding protein family 5" evidence="6">
    <location>
        <begin position="113"/>
        <end position="462"/>
    </location>
</feature>
<evidence type="ECO:0000313" key="8">
    <source>
        <dbReference type="Proteomes" id="UP000434223"/>
    </source>
</evidence>
<dbReference type="Proteomes" id="UP000434223">
    <property type="component" value="Unassembled WGS sequence"/>
</dbReference>